<dbReference type="GO" id="GO:0003677">
    <property type="term" value="F:DNA binding"/>
    <property type="evidence" value="ECO:0007669"/>
    <property type="project" value="UniProtKB-KW"/>
</dbReference>
<sequence>MEEETLEELRNGKRPCFFHVYSSTRSSDRLKFPVRFIRHMKGRTSGLVTLVGPSGNTWHVELIQQNDDLFLHQGWSAFVRDHFIECGDFLVFRYDSELHFTVEVFDQSACEKEAAFQSKCSQDSSCLNRGMGQKREREEATSSSERIFEGVPKKLRGSYSQHYLESEHKPQEGKVDMSNGDGCQRELVVLAKTCQETISSNKTKQGGSPMKNSDMPFQSKAVKEKRVSDIIQFNTKASIQSRTSEEDDLYLHGRVGLSMLSAHEVAQSFTSSFPYFLRIMKSFNVSGSYTLNIPYKFSMAHLPNSKTKIVLQNLEGECWTVNSVPTTRVNTSHTLCGGWMAFVRGNDIKIGDICIFELVHECELRVHILGVGREVLDCQNGKVVCSRPSAGHKNLKSLPKKTRGKSPKASKRHHEQTFSVDVRKQCSTKNYTKVPVSSQSKSANKKLVVQRKKVKEDEISSQNKGSMRMMLALDEERVARSFSSCFPIFVRIMKQFNVSGSYTLKIPYQFSTAHLPDCKSEIVLRNLRGKSWTVNSVPDSKGRMGHTFCGGWMAFVRGNDVKIGDVCIFELVGKCEMLVHISGSGKKGLDHQSGSATSNELAVVSYTSSKPSQ</sequence>
<feature type="compositionally biased region" description="Basic and acidic residues" evidence="6">
    <location>
        <begin position="133"/>
        <end position="147"/>
    </location>
</feature>
<evidence type="ECO:0000256" key="5">
    <source>
        <dbReference type="ARBA" id="ARBA00023242"/>
    </source>
</evidence>
<dbReference type="AlphaFoldDB" id="A0A2I4GRU7"/>
<evidence type="ECO:0000256" key="1">
    <source>
        <dbReference type="ARBA" id="ARBA00004123"/>
    </source>
</evidence>
<name>A0A2I4GRU7_JUGRE</name>
<dbReference type="PANTHER" id="PTHR31391">
    <property type="entry name" value="B3 DOMAIN-CONTAINING PROTEIN OS11G0197600-RELATED"/>
    <property type="match status" value="1"/>
</dbReference>
<dbReference type="InterPro" id="IPR044837">
    <property type="entry name" value="REM16-like"/>
</dbReference>
<dbReference type="SUPFAM" id="SSF101936">
    <property type="entry name" value="DNA-binding pseudobarrel domain"/>
    <property type="match status" value="3"/>
</dbReference>
<evidence type="ECO:0000313" key="8">
    <source>
        <dbReference type="RefSeq" id="XP_018846617.1"/>
    </source>
</evidence>
<evidence type="ECO:0000256" key="3">
    <source>
        <dbReference type="ARBA" id="ARBA00023125"/>
    </source>
</evidence>
<evidence type="ECO:0000256" key="2">
    <source>
        <dbReference type="ARBA" id="ARBA00023015"/>
    </source>
</evidence>
<evidence type="ECO:0000313" key="7">
    <source>
        <dbReference type="Proteomes" id="UP000235220"/>
    </source>
</evidence>
<keyword evidence="2" id="KW-0805">Transcription regulation</keyword>
<keyword evidence="4" id="KW-0804">Transcription</keyword>
<gene>
    <name evidence="8" type="primary">LOC109010294</name>
</gene>
<dbReference type="RefSeq" id="XP_018846617.1">
    <property type="nucleotide sequence ID" value="XM_018991072.2"/>
</dbReference>
<feature type="region of interest" description="Disordered" evidence="6">
    <location>
        <begin position="125"/>
        <end position="147"/>
    </location>
</feature>
<dbReference type="InterPro" id="IPR003340">
    <property type="entry name" value="B3_DNA-bd"/>
</dbReference>
<dbReference type="CDD" id="cd10017">
    <property type="entry name" value="B3_DNA"/>
    <property type="match status" value="3"/>
</dbReference>
<accession>A0A2I4GRU7</accession>
<dbReference type="PROSITE" id="PS50863">
    <property type="entry name" value="B3"/>
    <property type="match status" value="3"/>
</dbReference>
<keyword evidence="5" id="KW-0539">Nucleus</keyword>
<keyword evidence="3" id="KW-0238">DNA-binding</keyword>
<keyword evidence="7" id="KW-1185">Reference proteome</keyword>
<dbReference type="GeneID" id="109010294"/>
<comment type="subcellular location">
    <subcellularLocation>
        <location evidence="1">Nucleus</location>
    </subcellularLocation>
</comment>
<dbReference type="Pfam" id="PF02362">
    <property type="entry name" value="B3"/>
    <property type="match status" value="3"/>
</dbReference>
<dbReference type="GO" id="GO:0005634">
    <property type="term" value="C:nucleus"/>
    <property type="evidence" value="ECO:0007669"/>
    <property type="project" value="UniProtKB-SubCell"/>
</dbReference>
<dbReference type="STRING" id="51240.A0A2I4GRU7"/>
<dbReference type="SMART" id="SM01019">
    <property type="entry name" value="B3"/>
    <property type="match status" value="3"/>
</dbReference>
<dbReference type="Gene3D" id="2.40.330.10">
    <property type="entry name" value="DNA-binding pseudobarrel domain"/>
    <property type="match status" value="3"/>
</dbReference>
<evidence type="ECO:0000256" key="6">
    <source>
        <dbReference type="SAM" id="MobiDB-lite"/>
    </source>
</evidence>
<dbReference type="KEGG" id="jre:109010294"/>
<feature type="compositionally biased region" description="Basic residues" evidence="6">
    <location>
        <begin position="393"/>
        <end position="414"/>
    </location>
</feature>
<proteinExistence type="predicted"/>
<dbReference type="Proteomes" id="UP000235220">
    <property type="component" value="Chromosome 6"/>
</dbReference>
<feature type="region of interest" description="Disordered" evidence="6">
    <location>
        <begin position="390"/>
        <end position="418"/>
    </location>
</feature>
<dbReference type="InterPro" id="IPR015300">
    <property type="entry name" value="DNA-bd_pseudobarrel_sf"/>
</dbReference>
<dbReference type="PANTHER" id="PTHR31391:SF106">
    <property type="entry name" value="B3 DOMAIN-CONTAINING PROTEIN OS01G0723500"/>
    <property type="match status" value="1"/>
</dbReference>
<dbReference type="OrthoDB" id="660291at2759"/>
<organism evidence="7 8">
    <name type="scientific">Juglans regia</name>
    <name type="common">English walnut</name>
    <dbReference type="NCBI Taxonomy" id="51240"/>
    <lineage>
        <taxon>Eukaryota</taxon>
        <taxon>Viridiplantae</taxon>
        <taxon>Streptophyta</taxon>
        <taxon>Embryophyta</taxon>
        <taxon>Tracheophyta</taxon>
        <taxon>Spermatophyta</taxon>
        <taxon>Magnoliopsida</taxon>
        <taxon>eudicotyledons</taxon>
        <taxon>Gunneridae</taxon>
        <taxon>Pentapetalae</taxon>
        <taxon>rosids</taxon>
        <taxon>fabids</taxon>
        <taxon>Fagales</taxon>
        <taxon>Juglandaceae</taxon>
        <taxon>Juglans</taxon>
    </lineage>
</organism>
<reference evidence="8" key="1">
    <citation type="submission" date="2025-08" db="UniProtKB">
        <authorList>
            <consortium name="RefSeq"/>
        </authorList>
    </citation>
    <scope>IDENTIFICATION</scope>
    <source>
        <tissue evidence="8">Leaves</tissue>
    </source>
</reference>
<protein>
    <submittedName>
        <fullName evidence="8">B3 domain-containing protein Os01g0723500-like isoform X1</fullName>
    </submittedName>
</protein>
<dbReference type="Gramene" id="Jr06_07650_p1">
    <property type="protein sequence ID" value="cds.Jr06_07650_p1"/>
    <property type="gene ID" value="Jr06_07650"/>
</dbReference>
<evidence type="ECO:0000256" key="4">
    <source>
        <dbReference type="ARBA" id="ARBA00023163"/>
    </source>
</evidence>